<feature type="region of interest" description="Disordered" evidence="4">
    <location>
        <begin position="1"/>
        <end position="32"/>
    </location>
</feature>
<keyword evidence="6" id="KW-1185">Reference proteome</keyword>
<organism evidence="5 6">
    <name type="scientific">Clathrospora elynae</name>
    <dbReference type="NCBI Taxonomy" id="706981"/>
    <lineage>
        <taxon>Eukaryota</taxon>
        <taxon>Fungi</taxon>
        <taxon>Dikarya</taxon>
        <taxon>Ascomycota</taxon>
        <taxon>Pezizomycotina</taxon>
        <taxon>Dothideomycetes</taxon>
        <taxon>Pleosporomycetidae</taxon>
        <taxon>Pleosporales</taxon>
        <taxon>Diademaceae</taxon>
        <taxon>Clathrospora</taxon>
    </lineage>
</organism>
<dbReference type="AlphaFoldDB" id="A0A6A5SG65"/>
<dbReference type="Pfam" id="PF13862">
    <property type="entry name" value="BCCIP"/>
    <property type="match status" value="1"/>
</dbReference>
<dbReference type="PANTHER" id="PTHR13261">
    <property type="entry name" value="BRCA2 AND CDKN1A INTERACTING PROTEIN"/>
    <property type="match status" value="1"/>
</dbReference>
<dbReference type="GO" id="GO:0005634">
    <property type="term" value="C:nucleus"/>
    <property type="evidence" value="ECO:0007669"/>
    <property type="project" value="UniProtKB-SubCell"/>
</dbReference>
<dbReference type="PANTHER" id="PTHR13261:SF0">
    <property type="entry name" value="BRCA2 AND CDKN1A-INTERACTING PROTEIN"/>
    <property type="match status" value="1"/>
</dbReference>
<dbReference type="OrthoDB" id="27543at2759"/>
<keyword evidence="3" id="KW-0539">Nucleus</keyword>
<gene>
    <name evidence="5" type="ORF">EJ02DRAFT_457908</name>
</gene>
<dbReference type="EMBL" id="ML976106">
    <property type="protein sequence ID" value="KAF1938399.1"/>
    <property type="molecule type" value="Genomic_DNA"/>
</dbReference>
<comment type="similarity">
    <text evidence="2 3">Belongs to the BCP1 family.</text>
</comment>
<dbReference type="PIRSF" id="PIRSF028983">
    <property type="entry name" value="BCP1"/>
    <property type="match status" value="1"/>
</dbReference>
<evidence type="ECO:0000256" key="2">
    <source>
        <dbReference type="ARBA" id="ARBA00006781"/>
    </source>
</evidence>
<proteinExistence type="inferred from homology"/>
<comment type="function">
    <text evidence="1 3">Involved in nuclear export, actin cytoskeleton organization and vesicular transport.</text>
</comment>
<accession>A0A6A5SG65</accession>
<protein>
    <recommendedName>
        <fullName evidence="3">Protein BCP1</fullName>
    </recommendedName>
</protein>
<dbReference type="GO" id="GO:0015031">
    <property type="term" value="P:protein transport"/>
    <property type="evidence" value="ECO:0007669"/>
    <property type="project" value="UniProtKB-KW"/>
</dbReference>
<sequence>MAKRKQERDPEELPDASDKVKRQDDDDSGSDDDMDMVNVDFEWFDPQPAVDFHGLKTLLRQLLDVDSQLFNLSELADIILSQPLLGSTVKVDGNETDPYAFLTVLNLETHKDKKVIQDLTAYLSAKSSSLPQLSSLLDSSSPAQIGLILTERFINIPHEIVPPMYTMLLEEIQWAVQESEPYAFTHYLVLSKCYSEVASQLPSNDAPQPKKSKKEKKEIGGETFYFHPEDEVLHQHALGHASFEYDTPVDEGASDSKRAFQELGVKPKGHLVLIEAEKFEGAVEGVKKFLSGQ</sequence>
<dbReference type="Proteomes" id="UP000800038">
    <property type="component" value="Unassembled WGS sequence"/>
</dbReference>
<evidence type="ECO:0000256" key="4">
    <source>
        <dbReference type="SAM" id="MobiDB-lite"/>
    </source>
</evidence>
<keyword evidence="3" id="KW-0813">Transport</keyword>
<reference evidence="5" key="1">
    <citation type="journal article" date="2020" name="Stud. Mycol.">
        <title>101 Dothideomycetes genomes: a test case for predicting lifestyles and emergence of pathogens.</title>
        <authorList>
            <person name="Haridas S."/>
            <person name="Albert R."/>
            <person name="Binder M."/>
            <person name="Bloem J."/>
            <person name="Labutti K."/>
            <person name="Salamov A."/>
            <person name="Andreopoulos B."/>
            <person name="Baker S."/>
            <person name="Barry K."/>
            <person name="Bills G."/>
            <person name="Bluhm B."/>
            <person name="Cannon C."/>
            <person name="Castanera R."/>
            <person name="Culley D."/>
            <person name="Daum C."/>
            <person name="Ezra D."/>
            <person name="Gonzalez J."/>
            <person name="Henrissat B."/>
            <person name="Kuo A."/>
            <person name="Liang C."/>
            <person name="Lipzen A."/>
            <person name="Lutzoni F."/>
            <person name="Magnuson J."/>
            <person name="Mondo S."/>
            <person name="Nolan M."/>
            <person name="Ohm R."/>
            <person name="Pangilinan J."/>
            <person name="Park H.-J."/>
            <person name="Ramirez L."/>
            <person name="Alfaro M."/>
            <person name="Sun H."/>
            <person name="Tritt A."/>
            <person name="Yoshinaga Y."/>
            <person name="Zwiers L.-H."/>
            <person name="Turgeon B."/>
            <person name="Goodwin S."/>
            <person name="Spatafora J."/>
            <person name="Crous P."/>
            <person name="Grigoriev I."/>
        </authorList>
    </citation>
    <scope>NUCLEOTIDE SEQUENCE</scope>
    <source>
        <strain evidence="5">CBS 161.51</strain>
    </source>
</reference>
<evidence type="ECO:0000313" key="6">
    <source>
        <dbReference type="Proteomes" id="UP000800038"/>
    </source>
</evidence>
<keyword evidence="3" id="KW-0653">Protein transport</keyword>
<dbReference type="InterPro" id="IPR025602">
    <property type="entry name" value="BCP1_family"/>
</dbReference>
<name>A0A6A5SG65_9PLEO</name>
<evidence type="ECO:0000256" key="3">
    <source>
        <dbReference type="PIRNR" id="PIRNR028983"/>
    </source>
</evidence>
<evidence type="ECO:0000256" key="1">
    <source>
        <dbReference type="ARBA" id="ARBA00002688"/>
    </source>
</evidence>
<comment type="subcellular location">
    <subcellularLocation>
        <location evidence="3">Nucleus</location>
    </subcellularLocation>
</comment>
<evidence type="ECO:0000313" key="5">
    <source>
        <dbReference type="EMBL" id="KAF1938399.1"/>
    </source>
</evidence>